<dbReference type="Proteomes" id="UP000078228">
    <property type="component" value="Unassembled WGS sequence"/>
</dbReference>
<keyword evidence="5" id="KW-0235">DNA replication</keyword>
<dbReference type="InterPro" id="IPR006054">
    <property type="entry name" value="DnaQ"/>
</dbReference>
<evidence type="ECO:0000256" key="8">
    <source>
        <dbReference type="ARBA" id="ARBA00022801"/>
    </source>
</evidence>
<evidence type="ECO:0000259" key="18">
    <source>
        <dbReference type="PROSITE" id="PS50879"/>
    </source>
</evidence>
<dbReference type="InterPro" id="IPR006309">
    <property type="entry name" value="DnaQ_proteo"/>
</dbReference>
<comment type="catalytic activity">
    <reaction evidence="14">
        <text>Endonucleolytic cleavage to 5'-phosphomonoester.</text>
        <dbReference type="EC" id="3.1.26.4"/>
    </reaction>
</comment>
<evidence type="ECO:0000256" key="2">
    <source>
        <dbReference type="ARBA" id="ARBA00011245"/>
    </source>
</evidence>
<evidence type="ECO:0000256" key="10">
    <source>
        <dbReference type="ARBA" id="ARBA00022842"/>
    </source>
</evidence>
<dbReference type="GO" id="GO:0003887">
    <property type="term" value="F:DNA-directed DNA polymerase activity"/>
    <property type="evidence" value="ECO:0007669"/>
    <property type="project" value="UniProtKB-KW"/>
</dbReference>
<reference evidence="19 20" key="1">
    <citation type="journal article" date="2016" name="Genome Biol. Evol.">
        <title>Comparative Genomic Analyses of the Moraxella catarrhalis Serosensitive and Seroresistant Lineages Demonstrate Their Independent Evolution.</title>
        <authorList>
            <person name="Earl J.P."/>
            <person name="de Vries S.P."/>
            <person name="Ahmed A."/>
            <person name="Powell E."/>
            <person name="Schultz M.P."/>
            <person name="Hermans P.W."/>
            <person name="Hill D.J."/>
            <person name="Zhou Z."/>
            <person name="Constantinidou C.I."/>
            <person name="Hu F.Z."/>
            <person name="Bootsma H.J."/>
            <person name="Ehrlich G.D."/>
        </authorList>
    </citation>
    <scope>NUCLEOTIDE SEQUENCE [LARGE SCALE GENOMIC DNA]</scope>
    <source>
        <strain evidence="19 20">Z7542</strain>
    </source>
</reference>
<dbReference type="InterPro" id="IPR036397">
    <property type="entry name" value="RNaseH_sf"/>
</dbReference>
<feature type="binding site" evidence="16">
    <location>
        <position position="462"/>
    </location>
    <ligand>
        <name>substrate</name>
    </ligand>
</feature>
<feature type="domain" description="RNase H type-1" evidence="18">
    <location>
        <begin position="1"/>
        <end position="147"/>
    </location>
</feature>
<dbReference type="PATRIC" id="fig|480.237.peg.212"/>
<dbReference type="Pfam" id="PF00929">
    <property type="entry name" value="RNase_T"/>
    <property type="match status" value="2"/>
</dbReference>
<dbReference type="NCBIfam" id="NF004316">
    <property type="entry name" value="PRK05711.1"/>
    <property type="match status" value="2"/>
</dbReference>
<evidence type="ECO:0000256" key="7">
    <source>
        <dbReference type="ARBA" id="ARBA00022723"/>
    </source>
</evidence>
<feature type="binding site" evidence="14">
    <location>
        <position position="139"/>
    </location>
    <ligand>
        <name>Mg(2+)</name>
        <dbReference type="ChEBI" id="CHEBI:18420"/>
        <label>2</label>
    </ligand>
</feature>
<evidence type="ECO:0000256" key="1">
    <source>
        <dbReference type="ARBA" id="ARBA00001936"/>
    </source>
</evidence>
<dbReference type="GO" id="GO:0008408">
    <property type="term" value="F:3'-5' exonuclease activity"/>
    <property type="evidence" value="ECO:0007669"/>
    <property type="project" value="TreeGrafter"/>
</dbReference>
<evidence type="ECO:0000256" key="6">
    <source>
        <dbReference type="ARBA" id="ARBA00022722"/>
    </source>
</evidence>
<dbReference type="CDD" id="cd09278">
    <property type="entry name" value="RNase_HI_prokaryote_like"/>
    <property type="match status" value="1"/>
</dbReference>
<evidence type="ECO:0000256" key="5">
    <source>
        <dbReference type="ARBA" id="ARBA00022705"/>
    </source>
</evidence>
<evidence type="ECO:0000256" key="15">
    <source>
        <dbReference type="PIRSR" id="PIRSR606309-1"/>
    </source>
</evidence>
<dbReference type="Gene3D" id="3.30.420.10">
    <property type="entry name" value="Ribonuclease H-like superfamily/Ribonuclease H"/>
    <property type="match status" value="3"/>
</dbReference>
<evidence type="ECO:0000256" key="9">
    <source>
        <dbReference type="ARBA" id="ARBA00022839"/>
    </source>
</evidence>
<evidence type="ECO:0000256" key="13">
    <source>
        <dbReference type="ARBA" id="ARBA00049244"/>
    </source>
</evidence>
<feature type="binding site" evidence="17">
    <location>
        <position position="611"/>
    </location>
    <ligand>
        <name>a divalent metal cation</name>
        <dbReference type="ChEBI" id="CHEBI:60240"/>
        <label>1</label>
        <note>catalytic</note>
    </ligand>
</feature>
<evidence type="ECO:0000256" key="14">
    <source>
        <dbReference type="HAMAP-Rule" id="MF_00042"/>
    </source>
</evidence>
<feature type="binding site" evidence="14">
    <location>
        <position position="10"/>
    </location>
    <ligand>
        <name>Mg(2+)</name>
        <dbReference type="ChEBI" id="CHEBI:18420"/>
        <label>1</label>
    </ligand>
</feature>
<comment type="subunit">
    <text evidence="2 14">Monomer.</text>
</comment>
<evidence type="ECO:0000256" key="4">
    <source>
        <dbReference type="ARBA" id="ARBA00022695"/>
    </source>
</evidence>
<evidence type="ECO:0000313" key="19">
    <source>
        <dbReference type="EMBL" id="OAU94719.1"/>
    </source>
</evidence>
<evidence type="ECO:0000256" key="11">
    <source>
        <dbReference type="ARBA" id="ARBA00022932"/>
    </source>
</evidence>
<keyword evidence="12 17" id="KW-0464">Manganese</keyword>
<evidence type="ECO:0000256" key="12">
    <source>
        <dbReference type="ARBA" id="ARBA00023211"/>
    </source>
</evidence>
<keyword evidence="14" id="KW-0255">Endonuclease</keyword>
<dbReference type="InterPro" id="IPR022892">
    <property type="entry name" value="RNaseHI"/>
</dbReference>
<feature type="binding site" evidence="17">
    <location>
        <position position="464"/>
    </location>
    <ligand>
        <name>a divalent metal cation</name>
        <dbReference type="ChEBI" id="CHEBI:60240"/>
        <label>1</label>
        <note>catalytic</note>
    </ligand>
</feature>
<dbReference type="CDD" id="cd06131">
    <property type="entry name" value="DNA_pol_III_epsilon_Ecoli_like"/>
    <property type="match status" value="2"/>
</dbReference>
<name>A0A198UEC0_MORCA</name>
<dbReference type="InterPro" id="IPR012337">
    <property type="entry name" value="RNaseH-like_sf"/>
</dbReference>
<comment type="catalytic activity">
    <reaction evidence="13">
        <text>DNA(n) + a 2'-deoxyribonucleoside 5'-triphosphate = DNA(n+1) + diphosphate</text>
        <dbReference type="Rhea" id="RHEA:22508"/>
        <dbReference type="Rhea" id="RHEA-COMP:17339"/>
        <dbReference type="Rhea" id="RHEA-COMP:17340"/>
        <dbReference type="ChEBI" id="CHEBI:33019"/>
        <dbReference type="ChEBI" id="CHEBI:61560"/>
        <dbReference type="ChEBI" id="CHEBI:173112"/>
        <dbReference type="EC" id="2.7.7.7"/>
    </reaction>
</comment>
<proteinExistence type="inferred from homology"/>
<feature type="binding site" evidence="14">
    <location>
        <position position="53"/>
    </location>
    <ligand>
        <name>Mg(2+)</name>
        <dbReference type="ChEBI" id="CHEBI:18420"/>
        <label>1</label>
    </ligand>
</feature>
<keyword evidence="3" id="KW-0808">Transferase</keyword>
<keyword evidence="6 14" id="KW-0540">Nuclease</keyword>
<organism evidence="19 20">
    <name type="scientific">Moraxella catarrhalis</name>
    <name type="common">Branhamella catarrhalis</name>
    <dbReference type="NCBI Taxonomy" id="480"/>
    <lineage>
        <taxon>Bacteria</taxon>
        <taxon>Pseudomonadati</taxon>
        <taxon>Pseudomonadota</taxon>
        <taxon>Gammaproteobacteria</taxon>
        <taxon>Moraxellales</taxon>
        <taxon>Moraxellaceae</taxon>
        <taxon>Moraxella</taxon>
    </lineage>
</organism>
<keyword evidence="8 14" id="KW-0378">Hydrolase</keyword>
<comment type="caution">
    <text evidence="19">The sequence shown here is derived from an EMBL/GenBank/DDBJ whole genome shotgun (WGS) entry which is preliminary data.</text>
</comment>
<dbReference type="GO" id="GO:0005829">
    <property type="term" value="C:cytosol"/>
    <property type="evidence" value="ECO:0007669"/>
    <property type="project" value="TreeGrafter"/>
</dbReference>
<dbReference type="FunFam" id="3.30.420.10:FF:000012">
    <property type="entry name" value="DNA polymerase III subunit epsilon"/>
    <property type="match status" value="2"/>
</dbReference>
<keyword evidence="14" id="KW-0963">Cytoplasm</keyword>
<dbReference type="AlphaFoldDB" id="A0A198UEC0"/>
<comment type="cofactor">
    <cofactor evidence="17">
        <name>Mg(2+)</name>
        <dbReference type="ChEBI" id="CHEBI:18420"/>
    </cofactor>
    <cofactor evidence="17">
        <name>Mn(2+)</name>
        <dbReference type="ChEBI" id="CHEBI:29035"/>
    </cofactor>
    <text evidence="17">Binds 2 divalent metal cations. Magnesium or manganese.</text>
</comment>
<dbReference type="Pfam" id="PF00075">
    <property type="entry name" value="RNase_H"/>
    <property type="match status" value="1"/>
</dbReference>
<dbReference type="InterPro" id="IPR013520">
    <property type="entry name" value="Ribonucl_H"/>
</dbReference>
<comment type="function">
    <text evidence="14">Endonuclease that specifically degrades the RNA of RNA-DNA hybrids.</text>
</comment>
<dbReference type="NCBIfam" id="TIGR01406">
    <property type="entry name" value="dnaQ_proteo"/>
    <property type="match status" value="1"/>
</dbReference>
<comment type="cofactor">
    <cofactor evidence="1">
        <name>Mn(2+)</name>
        <dbReference type="ChEBI" id="CHEBI:29035"/>
    </cofactor>
</comment>
<dbReference type="EC" id="3.1.26.4" evidence="14"/>
<dbReference type="RefSeq" id="WP_227512594.1">
    <property type="nucleotide sequence ID" value="NZ_LXHC01000028.1"/>
</dbReference>
<sequence length="677" mass="75070">MSQLNIAYTDGACKGNGKQGASAGGWGVYLQYFNGDERHLWGGEPDTTNNRMELMAAITALEVSPAQIPLQLWTDSGYVKDGITQWISGWKSRGWKKADGKPVLNQDLWQRLDQLTQNRIIDWQWIKGHAGHAGNEMADQLANKGVDSFGDELSPNPIAQNGENFMVDTPKPERHYTHNTIQNPNYTGDTQSADSEFWPILPKPINRGNPKRQLIFDTETTGMYELDGDRIVEIGVVELIDRKYTGNVLHVYLNPQRPMGDKVMSIHGISNEFAAQQPTFAEVAQFIYEFMVDSQVIAHNAEFDIRFLKAEFDRVGLTDFSNRVQVIDTYVIAKQNFPNQKNSLDALVKRLGVGQRDRTFHGALLDSEILAEVYLAMTGGQMDLAEPLAPYDQGLSGAPYPPHDEMASVEPAERTQAPKIGEYNTIQNPAYDGDTSRANPDFWPILPKPDNRGAPERQLIMDTETTGFDEAGGDRIVEVGIVELVGRKFTGNILHVYINPEKPMDDEVIQVHGISNEFVSDKPKFAEVAQQIYDFMAGSEIIAHNATFDMKFLNMEFNRAGLSNFAASVQVTDTLALAKQMYPGQKNSLDALVKRLGVGQKDRTFHGALLDSEILAEVYLAMTGGQIAMAIDDDDTAGGDTHAGGSKFHDLSQYADLLTLSRSDIEADAAWRAKVLS</sequence>
<feature type="binding site" evidence="16">
    <location>
        <position position="507"/>
    </location>
    <ligand>
        <name>substrate</name>
    </ligand>
</feature>
<dbReference type="GO" id="GO:0006401">
    <property type="term" value="P:RNA catabolic process"/>
    <property type="evidence" value="ECO:0007669"/>
    <property type="project" value="UniProtKB-UniRule"/>
</dbReference>
<feature type="binding site" evidence="14">
    <location>
        <position position="10"/>
    </location>
    <ligand>
        <name>Mg(2+)</name>
        <dbReference type="ChEBI" id="CHEBI:18420"/>
        <label>2</label>
    </ligand>
</feature>
<comment type="similarity">
    <text evidence="14">Belongs to the RNase H family.</text>
</comment>
<dbReference type="InterPro" id="IPR002156">
    <property type="entry name" value="RNaseH_domain"/>
</dbReference>
<evidence type="ECO:0000256" key="17">
    <source>
        <dbReference type="PIRSR" id="PIRSR606309-3"/>
    </source>
</evidence>
<dbReference type="EMBL" id="LXHC01000028">
    <property type="protein sequence ID" value="OAU94719.1"/>
    <property type="molecule type" value="Genomic_DNA"/>
</dbReference>
<comment type="subcellular location">
    <subcellularLocation>
        <location evidence="14">Cytoplasm</location>
    </subcellularLocation>
</comment>
<comment type="cofactor">
    <cofactor evidence="14">
        <name>Mg(2+)</name>
        <dbReference type="ChEBI" id="CHEBI:18420"/>
    </cofactor>
    <text evidence="14">Binds 1 Mg(2+) ion per subunit. May bind a second metal ion at a regulatory site, or after substrate binding.</text>
</comment>
<evidence type="ECO:0000256" key="3">
    <source>
        <dbReference type="ARBA" id="ARBA00022679"/>
    </source>
</evidence>
<feature type="binding site" evidence="16">
    <location>
        <position position="611"/>
    </location>
    <ligand>
        <name>substrate</name>
    </ligand>
</feature>
<dbReference type="GO" id="GO:0000287">
    <property type="term" value="F:magnesium ion binding"/>
    <property type="evidence" value="ECO:0007669"/>
    <property type="project" value="UniProtKB-UniRule"/>
</dbReference>
<dbReference type="PROSITE" id="PS50879">
    <property type="entry name" value="RNASE_H_1"/>
    <property type="match status" value="1"/>
</dbReference>
<evidence type="ECO:0000313" key="20">
    <source>
        <dbReference type="Proteomes" id="UP000078228"/>
    </source>
</evidence>
<feature type="binding site" evidence="14">
    <location>
        <position position="75"/>
    </location>
    <ligand>
        <name>Mg(2+)</name>
        <dbReference type="ChEBI" id="CHEBI:18420"/>
        <label>1</label>
    </ligand>
</feature>
<feature type="active site" description="Proton acceptor" evidence="15">
    <location>
        <position position="606"/>
    </location>
</feature>
<dbReference type="GO" id="GO:0003677">
    <property type="term" value="F:DNA binding"/>
    <property type="evidence" value="ECO:0007669"/>
    <property type="project" value="InterPro"/>
</dbReference>
<keyword evidence="9" id="KW-0269">Exonuclease</keyword>
<dbReference type="SMART" id="SM00479">
    <property type="entry name" value="EXOIII"/>
    <property type="match status" value="2"/>
</dbReference>
<feature type="binding site" evidence="17">
    <location>
        <position position="462"/>
    </location>
    <ligand>
        <name>a divalent metal cation</name>
        <dbReference type="ChEBI" id="CHEBI:60240"/>
        <label>1</label>
        <note>catalytic</note>
    </ligand>
</feature>
<dbReference type="GO" id="GO:0045004">
    <property type="term" value="P:DNA replication proofreading"/>
    <property type="evidence" value="ECO:0007669"/>
    <property type="project" value="TreeGrafter"/>
</dbReference>
<accession>A0A198UEC0</accession>
<dbReference type="HAMAP" id="MF_00042">
    <property type="entry name" value="RNase_H"/>
    <property type="match status" value="1"/>
</dbReference>
<keyword evidence="7 14" id="KW-0479">Metal-binding</keyword>
<dbReference type="NCBIfam" id="TIGR00573">
    <property type="entry name" value="dnaq"/>
    <property type="match status" value="2"/>
</dbReference>
<dbReference type="NCBIfam" id="NF001236">
    <property type="entry name" value="PRK00203.1"/>
    <property type="match status" value="1"/>
</dbReference>
<keyword evidence="10 14" id="KW-0460">Magnesium</keyword>
<dbReference type="PANTHER" id="PTHR30231">
    <property type="entry name" value="DNA POLYMERASE III SUBUNIT EPSILON"/>
    <property type="match status" value="1"/>
</dbReference>
<feature type="binding site" evidence="16">
    <location>
        <position position="464"/>
    </location>
    <ligand>
        <name>substrate</name>
    </ligand>
</feature>
<evidence type="ECO:0000256" key="16">
    <source>
        <dbReference type="PIRSR" id="PIRSR606309-2"/>
    </source>
</evidence>
<dbReference type="SUPFAM" id="SSF53098">
    <property type="entry name" value="Ribonuclease H-like"/>
    <property type="match status" value="3"/>
</dbReference>
<keyword evidence="11" id="KW-0239">DNA-directed DNA polymerase</keyword>
<keyword evidence="4" id="KW-0548">Nucleotidyltransferase</keyword>
<protein>
    <recommendedName>
        <fullName evidence="14">Ribonuclease H</fullName>
        <shortName evidence="14">RNase H</shortName>
        <ecNumber evidence="14">3.1.26.4</ecNumber>
    </recommendedName>
</protein>
<keyword evidence="20" id="KW-1185">Reference proteome</keyword>
<dbReference type="PANTHER" id="PTHR30231:SF41">
    <property type="entry name" value="DNA POLYMERASE III SUBUNIT EPSILON"/>
    <property type="match status" value="1"/>
</dbReference>
<gene>
    <name evidence="14" type="primary">rnhA</name>
    <name evidence="19" type="ORF">AO384_2076</name>
</gene>
<feature type="binding site" evidence="16">
    <location>
        <position position="512"/>
    </location>
    <ligand>
        <name>substrate</name>
    </ligand>
</feature>
<dbReference type="GO" id="GO:0004523">
    <property type="term" value="F:RNA-DNA hybrid ribonuclease activity"/>
    <property type="evidence" value="ECO:0007669"/>
    <property type="project" value="UniProtKB-UniRule"/>
</dbReference>